<reference evidence="8" key="1">
    <citation type="submission" date="2020-11" db="EMBL/GenBank/DDBJ databases">
        <authorList>
            <person name="Tran Van P."/>
        </authorList>
    </citation>
    <scope>NUCLEOTIDE SEQUENCE</scope>
</reference>
<evidence type="ECO:0000259" key="7">
    <source>
        <dbReference type="PROSITE" id="PS50004"/>
    </source>
</evidence>
<feature type="region of interest" description="Disordered" evidence="6">
    <location>
        <begin position="109"/>
        <end position="132"/>
    </location>
</feature>
<gene>
    <name evidence="8" type="ORF">NMOB1V02_LOCUS11880</name>
</gene>
<feature type="region of interest" description="Disordered" evidence="6">
    <location>
        <begin position="162"/>
        <end position="208"/>
    </location>
</feature>
<dbReference type="EMBL" id="OA889606">
    <property type="protein sequence ID" value="CAD7284273.1"/>
    <property type="molecule type" value="Genomic_DNA"/>
</dbReference>
<evidence type="ECO:0000256" key="4">
    <source>
        <dbReference type="ARBA" id="ARBA00022679"/>
    </source>
</evidence>
<accession>A0A7R9BZ96</accession>
<dbReference type="SUPFAM" id="SSF49562">
    <property type="entry name" value="C2 domain (Calcium/lipid-binding domain, CaLB)"/>
    <property type="match status" value="1"/>
</dbReference>
<feature type="non-terminal residue" evidence="8">
    <location>
        <position position="875"/>
    </location>
</feature>
<organism evidence="8">
    <name type="scientific">Notodromas monacha</name>
    <dbReference type="NCBI Taxonomy" id="399045"/>
    <lineage>
        <taxon>Eukaryota</taxon>
        <taxon>Metazoa</taxon>
        <taxon>Ecdysozoa</taxon>
        <taxon>Arthropoda</taxon>
        <taxon>Crustacea</taxon>
        <taxon>Oligostraca</taxon>
        <taxon>Ostracoda</taxon>
        <taxon>Podocopa</taxon>
        <taxon>Podocopida</taxon>
        <taxon>Cypridocopina</taxon>
        <taxon>Cypridoidea</taxon>
        <taxon>Cyprididae</taxon>
        <taxon>Notodromas</taxon>
    </lineage>
</organism>
<dbReference type="InterPro" id="IPR007484">
    <property type="entry name" value="Peptidase_M28"/>
</dbReference>
<dbReference type="Proteomes" id="UP000678499">
    <property type="component" value="Unassembled WGS sequence"/>
</dbReference>
<dbReference type="InterPro" id="IPR000008">
    <property type="entry name" value="C2_dom"/>
</dbReference>
<dbReference type="InterPro" id="IPR035892">
    <property type="entry name" value="C2_domain_sf"/>
</dbReference>
<dbReference type="OrthoDB" id="3907302at2759"/>
<sequence length="875" mass="98062">DASLLLEALASMNAICGVESPEQLSEDTYSRLESKLRLRSISTPDLILKYYHTRRENAADATVVTGLITVQACRTATGVFVYVLNGRGMQGHGRDRSEDMRKVRRGSGTMLAPPLLTSSPGSSMRKSGKDPHISTRKIVNAMAEIMKSVCDSPTGRIGSFSATGDESMPGAMTCESVEDDSKTSGYDTNETYSDTSSESGQTIPSDPDKLRNMLTSTRRSLTLLMESGVEQLDGKLTRLRRAVVNKLVESLMVSLQECCKNSASTGSLLLDRALTRIDNSLSCLHSNVPDSICRDFLDQVWASYLVSAEILADKFPNDASLLLEALASMNAICGVESPEQLSEDTYSRLESKLRLRSISTPDLILKYYHTRRKNAADATVVTGLITVQACRTATGVFVYVLNGRDMQGHGRDTPCSYISIRIFGRWCDNEESLDLNKGKTPVQKVTKTPLYEHEINLKIPEQADCKDAVLIVTANDQHHFKRNYFLGEAVLPISEISEAKENVRKYDLPQICLPLTLPGGSNEERDILNLLQSRTDDKLATEFEKKQRRRIPKLRHGMMGSYLNKQEGIEAHLGEKQRLARLSLRSWDEFREIYLNNFLVRREIGSDSLKNIRSWIIQSLESHGWDVELHSFIKSVPDVDEIMTGSKEFVNIIATRDPLACKKVVVACHYESKYFNANSEFLGAMDSAVPCALLLSISETFSPSPQESNKLLRRETVDCVDGTTLQLIFFDGEEAVKAWVDGDKLYGSTALAELWETEGKLEDIQLFILMDLLDKQEGIEAHLGEKQRLARLSLRSWDEFREIYLNNFLVRREIGSDSLKNIRSWIIQSLESHGWDVELHSFIKSVPDVDEIMTGSKEFVNIIATRDPLACKKVR</sequence>
<dbReference type="GO" id="GO:0008270">
    <property type="term" value="F:zinc ion binding"/>
    <property type="evidence" value="ECO:0007669"/>
    <property type="project" value="TreeGrafter"/>
</dbReference>
<dbReference type="EMBL" id="CAJPEX010007569">
    <property type="protein sequence ID" value="CAG0924425.1"/>
    <property type="molecule type" value="Genomic_DNA"/>
</dbReference>
<comment type="catalytic activity">
    <reaction evidence="1">
        <text>N-terminal L-glutaminyl-[peptide] = N-terminal 5-oxo-L-prolyl-[peptide] + NH4(+)</text>
        <dbReference type="Rhea" id="RHEA:23652"/>
        <dbReference type="Rhea" id="RHEA-COMP:11736"/>
        <dbReference type="Rhea" id="RHEA-COMP:11846"/>
        <dbReference type="ChEBI" id="CHEBI:28938"/>
        <dbReference type="ChEBI" id="CHEBI:64722"/>
        <dbReference type="ChEBI" id="CHEBI:87215"/>
        <dbReference type="EC" id="2.3.2.5"/>
    </reaction>
</comment>
<keyword evidence="4" id="KW-0808">Transferase</keyword>
<evidence type="ECO:0000313" key="9">
    <source>
        <dbReference type="Proteomes" id="UP000678499"/>
    </source>
</evidence>
<keyword evidence="5" id="KW-0012">Acyltransferase</keyword>
<keyword evidence="9" id="KW-1185">Reference proteome</keyword>
<dbReference type="AlphaFoldDB" id="A0A7R9BZ96"/>
<dbReference type="SUPFAM" id="SSF53187">
    <property type="entry name" value="Zn-dependent exopeptidases"/>
    <property type="match status" value="1"/>
</dbReference>
<dbReference type="PANTHER" id="PTHR12283">
    <property type="entry name" value="GLUTAMINYL-PEPTIDE CYCLOTRANSFERASE"/>
    <property type="match status" value="1"/>
</dbReference>
<feature type="domain" description="C2" evidence="7">
    <location>
        <begin position="376"/>
        <end position="506"/>
    </location>
</feature>
<dbReference type="InterPro" id="IPR040234">
    <property type="entry name" value="QC/QCL"/>
</dbReference>
<proteinExistence type="inferred from homology"/>
<evidence type="ECO:0000256" key="6">
    <source>
        <dbReference type="SAM" id="MobiDB-lite"/>
    </source>
</evidence>
<dbReference type="Pfam" id="PF00168">
    <property type="entry name" value="C2"/>
    <property type="match status" value="1"/>
</dbReference>
<feature type="compositionally biased region" description="Polar residues" evidence="6">
    <location>
        <begin position="183"/>
        <end position="204"/>
    </location>
</feature>
<dbReference type="Pfam" id="PF04389">
    <property type="entry name" value="Peptidase_M28"/>
    <property type="match status" value="1"/>
</dbReference>
<dbReference type="PANTHER" id="PTHR12283:SF6">
    <property type="entry name" value="GLUTAMINYL-PEPTIDE CYCLOTRANSFERASE-RELATED"/>
    <property type="match status" value="1"/>
</dbReference>
<dbReference type="PROSITE" id="PS50004">
    <property type="entry name" value="C2"/>
    <property type="match status" value="1"/>
</dbReference>
<name>A0A7R9BZ96_9CRUS</name>
<evidence type="ECO:0000256" key="3">
    <source>
        <dbReference type="ARBA" id="ARBA00012012"/>
    </source>
</evidence>
<dbReference type="EC" id="2.3.2.5" evidence="3"/>
<dbReference type="Gene3D" id="2.60.40.150">
    <property type="entry name" value="C2 domain"/>
    <property type="match status" value="1"/>
</dbReference>
<comment type="similarity">
    <text evidence="2">Belongs to the glutaminyl-peptide cyclotransferase family.</text>
</comment>
<protein>
    <recommendedName>
        <fullName evidence="3">glutaminyl-peptide cyclotransferase</fullName>
        <ecNumber evidence="3">2.3.2.5</ecNumber>
    </recommendedName>
</protein>
<dbReference type="Gene3D" id="3.40.630.10">
    <property type="entry name" value="Zn peptidases"/>
    <property type="match status" value="2"/>
</dbReference>
<evidence type="ECO:0000256" key="1">
    <source>
        <dbReference type="ARBA" id="ARBA00000001"/>
    </source>
</evidence>
<evidence type="ECO:0000256" key="5">
    <source>
        <dbReference type="ARBA" id="ARBA00023315"/>
    </source>
</evidence>
<dbReference type="GO" id="GO:0016603">
    <property type="term" value="F:glutaminyl-peptide cyclotransferase activity"/>
    <property type="evidence" value="ECO:0007669"/>
    <property type="project" value="UniProtKB-EC"/>
</dbReference>
<feature type="compositionally biased region" description="Polar residues" evidence="6">
    <location>
        <begin position="116"/>
        <end position="125"/>
    </location>
</feature>
<evidence type="ECO:0000313" key="8">
    <source>
        <dbReference type="EMBL" id="CAD7284273.1"/>
    </source>
</evidence>
<evidence type="ECO:0000256" key="2">
    <source>
        <dbReference type="ARBA" id="ARBA00006014"/>
    </source>
</evidence>